<dbReference type="Gene3D" id="3.40.50.720">
    <property type="entry name" value="NAD(P)-binding Rossmann-like Domain"/>
    <property type="match status" value="1"/>
</dbReference>
<dbReference type="Pfam" id="PF01073">
    <property type="entry name" value="3Beta_HSD"/>
    <property type="match status" value="1"/>
</dbReference>
<proteinExistence type="inferred from homology"/>
<dbReference type="EMBL" id="UINC01144361">
    <property type="protein sequence ID" value="SVD33823.1"/>
    <property type="molecule type" value="Genomic_DNA"/>
</dbReference>
<dbReference type="GO" id="GO:0016616">
    <property type="term" value="F:oxidoreductase activity, acting on the CH-OH group of donors, NAD or NADP as acceptor"/>
    <property type="evidence" value="ECO:0007669"/>
    <property type="project" value="InterPro"/>
</dbReference>
<feature type="domain" description="3-beta hydroxysteroid dehydrogenase/isomerase" evidence="3">
    <location>
        <begin position="14"/>
        <end position="223"/>
    </location>
</feature>
<evidence type="ECO:0000259" key="3">
    <source>
        <dbReference type="Pfam" id="PF01073"/>
    </source>
</evidence>
<feature type="non-terminal residue" evidence="4">
    <location>
        <position position="1"/>
    </location>
</feature>
<evidence type="ECO:0000313" key="4">
    <source>
        <dbReference type="EMBL" id="SVD33823.1"/>
    </source>
</evidence>
<protein>
    <recommendedName>
        <fullName evidence="3">3-beta hydroxysteroid dehydrogenase/isomerase domain-containing protein</fullName>
    </recommendedName>
</protein>
<dbReference type="PANTHER" id="PTHR43245">
    <property type="entry name" value="BIFUNCTIONAL POLYMYXIN RESISTANCE PROTEIN ARNA"/>
    <property type="match status" value="1"/>
</dbReference>
<feature type="non-terminal residue" evidence="4">
    <location>
        <position position="293"/>
    </location>
</feature>
<dbReference type="InterPro" id="IPR050177">
    <property type="entry name" value="Lipid_A_modif_metabolic_enz"/>
</dbReference>
<dbReference type="SUPFAM" id="SSF51735">
    <property type="entry name" value="NAD(P)-binding Rossmann-fold domains"/>
    <property type="match status" value="1"/>
</dbReference>
<comment type="similarity">
    <text evidence="1">Belongs to the 3-beta-HSD family.</text>
</comment>
<reference evidence="4" key="1">
    <citation type="submission" date="2018-05" db="EMBL/GenBank/DDBJ databases">
        <authorList>
            <person name="Lanie J.A."/>
            <person name="Ng W.-L."/>
            <person name="Kazmierczak K.M."/>
            <person name="Andrzejewski T.M."/>
            <person name="Davidsen T.M."/>
            <person name="Wayne K.J."/>
            <person name="Tettelin H."/>
            <person name="Glass J.I."/>
            <person name="Rusch D."/>
            <person name="Podicherti R."/>
            <person name="Tsui H.-C.T."/>
            <person name="Winkler M.E."/>
        </authorList>
    </citation>
    <scope>NUCLEOTIDE SEQUENCE</scope>
</reference>
<dbReference type="AlphaFoldDB" id="A0A382UHQ7"/>
<gene>
    <name evidence="4" type="ORF">METZ01_LOCUS386677</name>
</gene>
<name>A0A382UHQ7_9ZZZZ</name>
<dbReference type="PANTHER" id="PTHR43245:SF51">
    <property type="entry name" value="SHORT CHAIN DEHYDROGENASE_REDUCTASE FAMILY 42E, MEMBER 2"/>
    <property type="match status" value="1"/>
</dbReference>
<dbReference type="InterPro" id="IPR036291">
    <property type="entry name" value="NAD(P)-bd_dom_sf"/>
</dbReference>
<evidence type="ECO:0000256" key="2">
    <source>
        <dbReference type="ARBA" id="ARBA00023002"/>
    </source>
</evidence>
<accession>A0A382UHQ7</accession>
<sequence>IHVLGRSTPPQKNGVRFHKVDLTREDIPPETCDGVEAIFHVAAKAGVWGSFASYHAANVLATRRVLDACRGYGIGLLVHTSSPSVVFNRNPFRGDDESLPYGRNWLCHYARTKADSEREVLAANGMDGLKTIALRPHLVWGPSDPHLLPKAINRHKAGKLRIVGDGQNRMDLTHVDNVAHAHILALDALASGRHPGGKAYFISQGDPIALWPWLNKLFVRLGLPILTKRISFRTAYSAGFLLECIWKLLHLSGEPPLTRFVAIQLAEDHWFSIEAARRDLGYEPIISMEEGLR</sequence>
<keyword evidence="2" id="KW-0560">Oxidoreductase</keyword>
<organism evidence="4">
    <name type="scientific">marine metagenome</name>
    <dbReference type="NCBI Taxonomy" id="408172"/>
    <lineage>
        <taxon>unclassified sequences</taxon>
        <taxon>metagenomes</taxon>
        <taxon>ecological metagenomes</taxon>
    </lineage>
</organism>
<evidence type="ECO:0000256" key="1">
    <source>
        <dbReference type="ARBA" id="ARBA00009219"/>
    </source>
</evidence>
<dbReference type="GO" id="GO:0006694">
    <property type="term" value="P:steroid biosynthetic process"/>
    <property type="evidence" value="ECO:0007669"/>
    <property type="project" value="InterPro"/>
</dbReference>
<dbReference type="InterPro" id="IPR002225">
    <property type="entry name" value="3Beta_OHSteriod_DH/Estase"/>
</dbReference>